<reference evidence="1" key="1">
    <citation type="submission" date="2020-10" db="EMBL/GenBank/DDBJ databases">
        <authorList>
            <person name="Gilroy R."/>
        </authorList>
    </citation>
    <scope>NUCLEOTIDE SEQUENCE</scope>
    <source>
        <strain evidence="1">7293</strain>
    </source>
</reference>
<evidence type="ECO:0000313" key="1">
    <source>
        <dbReference type="EMBL" id="MBO8435688.1"/>
    </source>
</evidence>
<name>A0A9D9DZH0_9SPIO</name>
<evidence type="ECO:0000313" key="2">
    <source>
        <dbReference type="Proteomes" id="UP000823615"/>
    </source>
</evidence>
<dbReference type="Pfam" id="PF01263">
    <property type="entry name" value="Aldose_epim"/>
    <property type="match status" value="1"/>
</dbReference>
<accession>A0A9D9DZH0</accession>
<dbReference type="InterPro" id="IPR008183">
    <property type="entry name" value="Aldose_1/G6P_1-epimerase"/>
</dbReference>
<proteinExistence type="predicted"/>
<dbReference type="GO" id="GO:0030246">
    <property type="term" value="F:carbohydrate binding"/>
    <property type="evidence" value="ECO:0007669"/>
    <property type="project" value="InterPro"/>
</dbReference>
<gene>
    <name evidence="1" type="ORF">IAA97_01740</name>
</gene>
<protein>
    <submittedName>
        <fullName evidence="1">Uncharacterized protein</fullName>
    </submittedName>
</protein>
<comment type="caution">
    <text evidence="1">The sequence shown here is derived from an EMBL/GenBank/DDBJ whole genome shotgun (WGS) entry which is preliminary data.</text>
</comment>
<dbReference type="EMBL" id="JADIMT010000030">
    <property type="protein sequence ID" value="MBO8435688.1"/>
    <property type="molecule type" value="Genomic_DNA"/>
</dbReference>
<dbReference type="Proteomes" id="UP000823615">
    <property type="component" value="Unassembled WGS sequence"/>
</dbReference>
<dbReference type="GO" id="GO:0016853">
    <property type="term" value="F:isomerase activity"/>
    <property type="evidence" value="ECO:0007669"/>
    <property type="project" value="InterPro"/>
</dbReference>
<dbReference type="InterPro" id="IPR014718">
    <property type="entry name" value="GH-type_carb-bd"/>
</dbReference>
<sequence>MEYRIERKAREDRIPSEREYITSFSLNGNKFEIDFSMFSAHPVIADMTSHLYFNLSGEETVKNHLLSIDAESCVINNPDHTAREIIPVDDTIFDFRTPKKLGKAIDSPLLSFSHGLNNAFILTGSRNVVLSTSDMKLTGQADTDAVVIYSGGYLFPESSFVAIEFQEIPINSRRTVTEEAHRHIEFTLE</sequence>
<dbReference type="Gene3D" id="2.70.98.10">
    <property type="match status" value="1"/>
</dbReference>
<dbReference type="InterPro" id="IPR011013">
    <property type="entry name" value="Gal_mutarotase_sf_dom"/>
</dbReference>
<dbReference type="SUPFAM" id="SSF74650">
    <property type="entry name" value="Galactose mutarotase-like"/>
    <property type="match status" value="1"/>
</dbReference>
<dbReference type="AlphaFoldDB" id="A0A9D9DZH0"/>
<dbReference type="GO" id="GO:0005975">
    <property type="term" value="P:carbohydrate metabolic process"/>
    <property type="evidence" value="ECO:0007669"/>
    <property type="project" value="InterPro"/>
</dbReference>
<reference evidence="1" key="2">
    <citation type="journal article" date="2021" name="PeerJ">
        <title>Extensive microbial diversity within the chicken gut microbiome revealed by metagenomics and culture.</title>
        <authorList>
            <person name="Gilroy R."/>
            <person name="Ravi A."/>
            <person name="Getino M."/>
            <person name="Pursley I."/>
            <person name="Horton D.L."/>
            <person name="Alikhan N.F."/>
            <person name="Baker D."/>
            <person name="Gharbi K."/>
            <person name="Hall N."/>
            <person name="Watson M."/>
            <person name="Adriaenssens E.M."/>
            <person name="Foster-Nyarko E."/>
            <person name="Jarju S."/>
            <person name="Secka A."/>
            <person name="Antonio M."/>
            <person name="Oren A."/>
            <person name="Chaudhuri R.R."/>
            <person name="La Ragione R."/>
            <person name="Hildebrand F."/>
            <person name="Pallen M.J."/>
        </authorList>
    </citation>
    <scope>NUCLEOTIDE SEQUENCE</scope>
    <source>
        <strain evidence="1">7293</strain>
    </source>
</reference>
<organism evidence="1 2">
    <name type="scientific">Candidatus Ornithospirochaeta stercoripullorum</name>
    <dbReference type="NCBI Taxonomy" id="2840899"/>
    <lineage>
        <taxon>Bacteria</taxon>
        <taxon>Pseudomonadati</taxon>
        <taxon>Spirochaetota</taxon>
        <taxon>Spirochaetia</taxon>
        <taxon>Spirochaetales</taxon>
        <taxon>Spirochaetaceae</taxon>
        <taxon>Spirochaetaceae incertae sedis</taxon>
        <taxon>Candidatus Ornithospirochaeta</taxon>
    </lineage>
</organism>